<keyword evidence="2" id="KW-0680">Restriction system</keyword>
<evidence type="ECO:0000256" key="2">
    <source>
        <dbReference type="ARBA" id="ARBA00022747"/>
    </source>
</evidence>
<dbReference type="InterPro" id="IPR000055">
    <property type="entry name" value="Restrct_endonuc_typeI_TRD"/>
</dbReference>
<keyword evidence="5" id="KW-0378">Hydrolase</keyword>
<feature type="domain" description="Type I restriction modification DNA specificity" evidence="4">
    <location>
        <begin position="9"/>
        <end position="189"/>
    </location>
</feature>
<dbReference type="Gene3D" id="3.90.220.20">
    <property type="entry name" value="DNA methylase specificity domains"/>
    <property type="match status" value="1"/>
</dbReference>
<dbReference type="SUPFAM" id="SSF116734">
    <property type="entry name" value="DNA methylase specificity domain"/>
    <property type="match status" value="1"/>
</dbReference>
<keyword evidence="5" id="KW-0255">Endonuclease</keyword>
<dbReference type="PANTHER" id="PTHR30408">
    <property type="entry name" value="TYPE-1 RESTRICTION ENZYME ECOKI SPECIFICITY PROTEIN"/>
    <property type="match status" value="1"/>
</dbReference>
<organism evidence="5 6">
    <name type="scientific">Micromonospora aurantiaca</name>
    <name type="common">nom. illeg.</name>
    <dbReference type="NCBI Taxonomy" id="47850"/>
    <lineage>
        <taxon>Bacteria</taxon>
        <taxon>Bacillati</taxon>
        <taxon>Actinomycetota</taxon>
        <taxon>Actinomycetes</taxon>
        <taxon>Micromonosporales</taxon>
        <taxon>Micromonosporaceae</taxon>
        <taxon>Micromonospora</taxon>
    </lineage>
</organism>
<dbReference type="EMBL" id="CP031263">
    <property type="protein sequence ID" value="AXH93548.1"/>
    <property type="molecule type" value="Genomic_DNA"/>
</dbReference>
<dbReference type="InterPro" id="IPR052021">
    <property type="entry name" value="Type-I_RS_S_subunit"/>
</dbReference>
<dbReference type="GO" id="GO:0003677">
    <property type="term" value="F:DNA binding"/>
    <property type="evidence" value="ECO:0007669"/>
    <property type="project" value="UniProtKB-KW"/>
</dbReference>
<dbReference type="GO" id="GO:0009307">
    <property type="term" value="P:DNA restriction-modification system"/>
    <property type="evidence" value="ECO:0007669"/>
    <property type="project" value="UniProtKB-KW"/>
</dbReference>
<evidence type="ECO:0000313" key="5">
    <source>
        <dbReference type="EMBL" id="AXH93548.1"/>
    </source>
</evidence>
<proteinExistence type="inferred from homology"/>
<evidence type="ECO:0000259" key="4">
    <source>
        <dbReference type="Pfam" id="PF01420"/>
    </source>
</evidence>
<evidence type="ECO:0000256" key="1">
    <source>
        <dbReference type="ARBA" id="ARBA00010923"/>
    </source>
</evidence>
<dbReference type="InterPro" id="IPR044946">
    <property type="entry name" value="Restrct_endonuc_typeI_TRD_sf"/>
</dbReference>
<accession>A0A6N3K595</accession>
<gene>
    <name evidence="5" type="ORF">DVH21_28505</name>
</gene>
<evidence type="ECO:0000313" key="6">
    <source>
        <dbReference type="Proteomes" id="UP000253958"/>
    </source>
</evidence>
<keyword evidence="5" id="KW-0540">Nuclease</keyword>
<reference evidence="5 6" key="2">
    <citation type="submission" date="2018-08" db="EMBL/GenBank/DDBJ databases">
        <title>Streptomyces kandeliansis sp. nov., an endophytic bacterium isolated from mangrove plant.</title>
        <authorList>
            <person name="Wang R."/>
        </authorList>
    </citation>
    <scope>NUCLEOTIDE SEQUENCE [LARGE SCALE GENOMIC DNA]</scope>
    <source>
        <strain evidence="6">H14(2018)</strain>
    </source>
</reference>
<dbReference type="GO" id="GO:0004519">
    <property type="term" value="F:endonuclease activity"/>
    <property type="evidence" value="ECO:0007669"/>
    <property type="project" value="UniProtKB-KW"/>
</dbReference>
<dbReference type="AlphaFoldDB" id="A0A6N3K595"/>
<evidence type="ECO:0000256" key="3">
    <source>
        <dbReference type="ARBA" id="ARBA00023125"/>
    </source>
</evidence>
<sequence length="212" mass="23170">MEPLISSTPANWQHRRLDEICTVQAGPGGSLLKAADRVAFGTPVVNTTDITDGRITPTPTYMVSRDKARSLDRYELAEGDILLARLRATTSHAVVTEAESRWLMGSSTIRICVTAAARSALLPHYLSCYLRHPSVHEFLTRQIQQGVVPSLTKEVVSRLPLALPPLEIQNSVVEVAAAVQDKIQAHEQVIHAARQLRDALIPQLVSGELTAL</sequence>
<name>A0A6N3K595_9ACTN</name>
<reference evidence="5 6" key="1">
    <citation type="submission" date="2018-07" db="EMBL/GenBank/DDBJ databases">
        <authorList>
            <person name="Ye Y."/>
        </authorList>
    </citation>
    <scope>NUCLEOTIDE SEQUENCE [LARGE SCALE GENOMIC DNA]</scope>
    <source>
        <strain evidence="6">H14(2018)</strain>
    </source>
</reference>
<dbReference type="RefSeq" id="WP_114920817.1">
    <property type="nucleotide sequence ID" value="NZ_CP031263.1"/>
</dbReference>
<dbReference type="REBASE" id="265193">
    <property type="entry name" value="S.MauH14ORF28510P"/>
</dbReference>
<protein>
    <submittedName>
        <fullName evidence="5">Restriction endonuclease subunit S</fullName>
    </submittedName>
</protein>
<dbReference type="Pfam" id="PF01420">
    <property type="entry name" value="Methylase_S"/>
    <property type="match status" value="1"/>
</dbReference>
<keyword evidence="3" id="KW-0238">DNA-binding</keyword>
<dbReference type="PANTHER" id="PTHR30408:SF12">
    <property type="entry name" value="TYPE I RESTRICTION ENZYME MJAVIII SPECIFICITY SUBUNIT"/>
    <property type="match status" value="1"/>
</dbReference>
<comment type="similarity">
    <text evidence="1">Belongs to the type-I restriction system S methylase family.</text>
</comment>
<dbReference type="Proteomes" id="UP000253958">
    <property type="component" value="Chromosome"/>
</dbReference>